<comment type="caution">
    <text evidence="3">The sequence shown here is derived from an EMBL/GenBank/DDBJ whole genome shotgun (WGS) entry which is preliminary data.</text>
</comment>
<evidence type="ECO:0000256" key="1">
    <source>
        <dbReference type="SAM" id="Coils"/>
    </source>
</evidence>
<gene>
    <name evidence="3" type="ORF">SR1949_42890</name>
</gene>
<proteinExistence type="predicted"/>
<reference evidence="4" key="1">
    <citation type="submission" date="2019-02" db="EMBL/GenBank/DDBJ databases">
        <title>Draft genome sequence of Sphaerospermopsis reniformis NIES-1949.</title>
        <authorList>
            <person name="Yamaguchi H."/>
            <person name="Suzuki S."/>
            <person name="Kawachi M."/>
        </authorList>
    </citation>
    <scope>NUCLEOTIDE SEQUENCE [LARGE SCALE GENOMIC DNA]</scope>
    <source>
        <strain evidence="4">NIES-1949</strain>
    </source>
</reference>
<evidence type="ECO:0000256" key="2">
    <source>
        <dbReference type="SAM" id="Phobius"/>
    </source>
</evidence>
<feature type="transmembrane region" description="Helical" evidence="2">
    <location>
        <begin position="128"/>
        <end position="153"/>
    </location>
</feature>
<feature type="transmembrane region" description="Helical" evidence="2">
    <location>
        <begin position="173"/>
        <end position="198"/>
    </location>
</feature>
<dbReference type="Proteomes" id="UP000300142">
    <property type="component" value="Unassembled WGS sequence"/>
</dbReference>
<keyword evidence="4" id="KW-1185">Reference proteome</keyword>
<evidence type="ECO:0000313" key="4">
    <source>
        <dbReference type="Proteomes" id="UP000300142"/>
    </source>
</evidence>
<keyword evidence="2" id="KW-0812">Transmembrane</keyword>
<evidence type="ECO:0000313" key="3">
    <source>
        <dbReference type="EMBL" id="GCL39166.1"/>
    </source>
</evidence>
<keyword evidence="2" id="KW-1133">Transmembrane helix</keyword>
<protein>
    <recommendedName>
        <fullName evidence="5">MotA/TolQ/ExbB proton channel domain-containing protein</fullName>
    </recommendedName>
</protein>
<feature type="coiled-coil region" evidence="1">
    <location>
        <begin position="356"/>
        <end position="383"/>
    </location>
</feature>
<feature type="transmembrane region" description="Helical" evidence="2">
    <location>
        <begin position="28"/>
        <end position="51"/>
    </location>
</feature>
<keyword evidence="1" id="KW-0175">Coiled coil</keyword>
<organism evidence="3 4">
    <name type="scientific">Sphaerospermopsis reniformis</name>
    <dbReference type="NCBI Taxonomy" id="531300"/>
    <lineage>
        <taxon>Bacteria</taxon>
        <taxon>Bacillati</taxon>
        <taxon>Cyanobacteriota</taxon>
        <taxon>Cyanophyceae</taxon>
        <taxon>Nostocales</taxon>
        <taxon>Aphanizomenonaceae</taxon>
        <taxon>Sphaerospermopsis</taxon>
    </lineage>
</organism>
<keyword evidence="2" id="KW-0472">Membrane</keyword>
<evidence type="ECO:0008006" key="5">
    <source>
        <dbReference type="Google" id="ProtNLM"/>
    </source>
</evidence>
<dbReference type="EMBL" id="BJCE01000217">
    <property type="protein sequence ID" value="GCL39166.1"/>
    <property type="molecule type" value="Genomic_DNA"/>
</dbReference>
<name>A0A480A5N3_9CYAN</name>
<dbReference type="AlphaFoldDB" id="A0A480A5N3"/>
<sequence>MGSSHLPTFNHLSALPKVFFMIPPLPPYLIFITVVLVILPSLVTIFLRISLYKYLMDLSNKIQRLIKKQAPGKRLKIIETLEERFKQASQQLEQVNTTALIDQVYSQEKIKGFTCEQIDYLCRILPNLLLAFGLLGTFLGITINLSTLSQAINQTNASDVSNLVAELKKPLEGMSIAFTTSLTGLLFSALLTVVNFIFNSGLAKYRLLSSLEDYLDNIYFPQVQGDTRLDRIVNRMVDQQDEFLTNFGRVVREAVEKSMGKVAQQIADGNKQTMDLARRVYEKFDAAAGTISGAADEFKYSINNLQDSMTEMQQTSQVFKDAAENFNKSDFPLKLSNATEHLSNTQQKFSESAASLAETTDLIINLLAQMESLSNNLINLGEDIKVVNQTSVQLLGLHQNNQIQLSEIIPQLQQGANSLSEAMIKLEQVEIKVSDKADSLSHVDVSLNQLLEFVKYNAELVKHNTEQMNLAFDNLGDHFISNLSQEQIALNQLLESVKYNTEQMNLGFDNLGDRFISNLSQEQIALNQLLESVKYNTEQMNLGFDNLGDRFISNLSQEQIALNQLLESVKYNTEQMNLAFDNLGDRFISHLSQNLDHNQQQFQTLINNLEGSTNQFSMKMETIKVDLINLLENNNTQLTSEYQKVNNNILQGINKQTNINEQGLEIIIKNIQECNKSLQDTKVSINQLRQVINKDT</sequence>
<accession>A0A480A5N3</accession>